<proteinExistence type="predicted"/>
<dbReference type="AlphaFoldDB" id="A0A1R4H744"/>
<dbReference type="RefSeq" id="WP_179210192.1">
    <property type="nucleotide sequence ID" value="NZ_FUKJ01000173.1"/>
</dbReference>
<protein>
    <submittedName>
        <fullName evidence="1">Uncharacterized protein</fullName>
    </submittedName>
</protein>
<keyword evidence="2" id="KW-1185">Reference proteome</keyword>
<evidence type="ECO:0000313" key="2">
    <source>
        <dbReference type="Proteomes" id="UP000195442"/>
    </source>
</evidence>
<gene>
    <name evidence="1" type="ORF">CRENPOLYSF2_2540003</name>
</gene>
<name>A0A1R4H744_9GAMM</name>
<evidence type="ECO:0000313" key="1">
    <source>
        <dbReference type="EMBL" id="SJM92095.1"/>
    </source>
</evidence>
<reference evidence="2" key="1">
    <citation type="submission" date="2017-02" db="EMBL/GenBank/DDBJ databases">
        <authorList>
            <person name="Daims H."/>
        </authorList>
    </citation>
    <scope>NUCLEOTIDE SEQUENCE [LARGE SCALE GENOMIC DNA]</scope>
</reference>
<dbReference type="EMBL" id="FUKJ01000173">
    <property type="protein sequence ID" value="SJM92095.1"/>
    <property type="molecule type" value="Genomic_DNA"/>
</dbReference>
<organism evidence="1 2">
    <name type="scientific">Crenothrix polyspora</name>
    <dbReference type="NCBI Taxonomy" id="360316"/>
    <lineage>
        <taxon>Bacteria</taxon>
        <taxon>Pseudomonadati</taxon>
        <taxon>Pseudomonadota</taxon>
        <taxon>Gammaproteobacteria</taxon>
        <taxon>Methylococcales</taxon>
        <taxon>Crenotrichaceae</taxon>
        <taxon>Crenothrix</taxon>
    </lineage>
</organism>
<sequence length="55" mass="6271">MAALAMKTLRYDQDELELLDFIENGKPDSVPNVAYEIEQLKVAVRAKLQLFPFMG</sequence>
<dbReference type="Proteomes" id="UP000195442">
    <property type="component" value="Unassembled WGS sequence"/>
</dbReference>
<accession>A0A1R4H744</accession>